<evidence type="ECO:0000259" key="2">
    <source>
        <dbReference type="Pfam" id="PF00155"/>
    </source>
</evidence>
<dbReference type="GO" id="GO:0047536">
    <property type="term" value="F:2-aminoadipate transaminase activity"/>
    <property type="evidence" value="ECO:0007669"/>
    <property type="project" value="TreeGrafter"/>
</dbReference>
<protein>
    <submittedName>
        <fullName evidence="3">Aminotransferase class I and II</fullName>
    </submittedName>
</protein>
<dbReference type="Gene3D" id="3.40.640.10">
    <property type="entry name" value="Type I PLP-dependent aspartate aminotransferase-like (Major domain)"/>
    <property type="match status" value="1"/>
</dbReference>
<dbReference type="AlphaFoldDB" id="A0A833WGW7"/>
<dbReference type="InterPro" id="IPR015424">
    <property type="entry name" value="PyrdxlP-dep_Trfase"/>
</dbReference>
<proteinExistence type="predicted"/>
<evidence type="ECO:0000313" key="3">
    <source>
        <dbReference type="EMBL" id="KAF4034130.1"/>
    </source>
</evidence>
<name>A0A833WGW7_PHYIN</name>
<evidence type="ECO:0000313" key="4">
    <source>
        <dbReference type="Proteomes" id="UP000602510"/>
    </source>
</evidence>
<feature type="region of interest" description="Disordered" evidence="1">
    <location>
        <begin position="30"/>
        <end position="51"/>
    </location>
</feature>
<dbReference type="PANTHER" id="PTHR42858">
    <property type="entry name" value="AMINOTRANSFERASE"/>
    <property type="match status" value="1"/>
</dbReference>
<dbReference type="SUPFAM" id="SSF53383">
    <property type="entry name" value="PLP-dependent transferases"/>
    <property type="match status" value="1"/>
</dbReference>
<dbReference type="InterPro" id="IPR015422">
    <property type="entry name" value="PyrdxlP-dep_Trfase_small"/>
</dbReference>
<accession>A0A833WGW7</accession>
<reference evidence="3" key="1">
    <citation type="submission" date="2020-04" db="EMBL/GenBank/DDBJ databases">
        <title>Hybrid Assembly of Korean Phytophthora infestans isolates.</title>
        <authorList>
            <person name="Prokchorchik M."/>
            <person name="Lee Y."/>
            <person name="Seo J."/>
            <person name="Cho J.-H."/>
            <person name="Park Y.-E."/>
            <person name="Jang D.-C."/>
            <person name="Im J.-S."/>
            <person name="Choi J.-G."/>
            <person name="Park H.-J."/>
            <person name="Lee G.-B."/>
            <person name="Lee Y.-G."/>
            <person name="Hong S.-Y."/>
            <person name="Cho K."/>
            <person name="Sohn K.H."/>
        </authorList>
    </citation>
    <scope>NUCLEOTIDE SEQUENCE</scope>
    <source>
        <strain evidence="3">KR_1_A1</strain>
    </source>
</reference>
<dbReference type="Gene3D" id="3.90.1150.10">
    <property type="entry name" value="Aspartate Aminotransferase, domain 1"/>
    <property type="match status" value="1"/>
</dbReference>
<dbReference type="EMBL" id="WSZM01000385">
    <property type="protein sequence ID" value="KAF4034130.1"/>
    <property type="molecule type" value="Genomic_DNA"/>
</dbReference>
<dbReference type="GO" id="GO:0030170">
    <property type="term" value="F:pyridoxal phosphate binding"/>
    <property type="evidence" value="ECO:0007669"/>
    <property type="project" value="InterPro"/>
</dbReference>
<keyword evidence="3" id="KW-0808">Transferase</keyword>
<gene>
    <name evidence="3" type="ORF">GN244_ATG13915</name>
</gene>
<dbReference type="PANTHER" id="PTHR42858:SF1">
    <property type="entry name" value="LD15494P"/>
    <property type="match status" value="1"/>
</dbReference>
<dbReference type="InterPro" id="IPR004839">
    <property type="entry name" value="Aminotransferase_I/II_large"/>
</dbReference>
<dbReference type="CDD" id="cd00609">
    <property type="entry name" value="AAT_like"/>
    <property type="match status" value="1"/>
</dbReference>
<dbReference type="Proteomes" id="UP000602510">
    <property type="component" value="Unassembled WGS sequence"/>
</dbReference>
<organism evidence="3 4">
    <name type="scientific">Phytophthora infestans</name>
    <name type="common">Potato late blight agent</name>
    <name type="synonym">Botrytis infestans</name>
    <dbReference type="NCBI Taxonomy" id="4787"/>
    <lineage>
        <taxon>Eukaryota</taxon>
        <taxon>Sar</taxon>
        <taxon>Stramenopiles</taxon>
        <taxon>Oomycota</taxon>
        <taxon>Peronosporomycetes</taxon>
        <taxon>Peronosporales</taxon>
        <taxon>Peronosporaceae</taxon>
        <taxon>Phytophthora</taxon>
    </lineage>
</organism>
<keyword evidence="4" id="KW-1185">Reference proteome</keyword>
<feature type="domain" description="Aminotransferase class I/classII large" evidence="2">
    <location>
        <begin position="59"/>
        <end position="433"/>
    </location>
</feature>
<keyword evidence="3" id="KW-0032">Aminotransferase</keyword>
<dbReference type="InterPro" id="IPR015421">
    <property type="entry name" value="PyrdxlP-dep_Trfase_major"/>
</dbReference>
<comment type="caution">
    <text evidence="3">The sequence shown here is derived from an EMBL/GenBank/DDBJ whole genome shotgun (WGS) entry which is preliminary data.</text>
</comment>
<evidence type="ECO:0000256" key="1">
    <source>
        <dbReference type="SAM" id="MobiDB-lite"/>
    </source>
</evidence>
<sequence length="443" mass="47337">MANVEDGCTAKHFYARLALCLARGRHTANTPRSLHSNAGPTGVKSVQSSPYAQTHTTSEIINFGLGQPSESLLPLDMFRDAAMDRFKPTQDPAMLQYGAAKGFIGFREEIAKLVAGANATASVDPETLMVTAGNSQATSHAAMAFSKTHKRVFVEEPTYFLAHDIFRELGLDLKGIHAGKNGIDLDVLEATLAAGDVPAFLYTIPFFHNPTGAVMSSDHCKRLVALAQKYGFRIISDEPYNLLHLGSNGGPLSSLASYDDSGLVVSLGSFSKILVPGLRLGWAQSSAKIIESLSTIGSLRSGGGQNPVTAALVHTVLEQGKLLPHLDHLKSVFQARKAAMCDALLKHCPDVTFIEPSGGYFVWLELPDGVHTDVLLNEAVANHAVAFTPGTRCSLGTVYGDGDGGVLANTAMTRCARLSFAFYDEDEIHLGIQRLQSALANVK</sequence>
<dbReference type="Pfam" id="PF00155">
    <property type="entry name" value="Aminotran_1_2"/>
    <property type="match status" value="1"/>
</dbReference>